<evidence type="ECO:0000256" key="5">
    <source>
        <dbReference type="ARBA" id="ARBA00022801"/>
    </source>
</evidence>
<keyword evidence="6" id="KW-0460">Magnesium</keyword>
<proteinExistence type="predicted"/>
<feature type="domain" description="PPM-type phosphatase" evidence="10">
    <location>
        <begin position="82"/>
        <end position="194"/>
    </location>
</feature>
<evidence type="ECO:0000256" key="3">
    <source>
        <dbReference type="ARBA" id="ARBA00013081"/>
    </source>
</evidence>
<evidence type="ECO:0000256" key="4">
    <source>
        <dbReference type="ARBA" id="ARBA00022723"/>
    </source>
</evidence>
<dbReference type="InterPro" id="IPR000222">
    <property type="entry name" value="PP2C_BS"/>
</dbReference>
<evidence type="ECO:0000259" key="10">
    <source>
        <dbReference type="PROSITE" id="PS51746"/>
    </source>
</evidence>
<dbReference type="InterPro" id="IPR036457">
    <property type="entry name" value="PPM-type-like_dom_sf"/>
</dbReference>
<dbReference type="InterPro" id="IPR015655">
    <property type="entry name" value="PP2C"/>
</dbReference>
<dbReference type="EMBL" id="JACEIK010000821">
    <property type="protein sequence ID" value="MCD7462631.1"/>
    <property type="molecule type" value="Genomic_DNA"/>
</dbReference>
<reference evidence="11 12" key="1">
    <citation type="journal article" date="2021" name="BMC Genomics">
        <title>Datura genome reveals duplications of psychoactive alkaloid biosynthetic genes and high mutation rate following tissue culture.</title>
        <authorList>
            <person name="Rajewski A."/>
            <person name="Carter-House D."/>
            <person name="Stajich J."/>
            <person name="Litt A."/>
        </authorList>
    </citation>
    <scope>NUCLEOTIDE SEQUENCE [LARGE SCALE GENOMIC DNA]</scope>
    <source>
        <strain evidence="11">AR-01</strain>
    </source>
</reference>
<sequence>MSDDNLTTGTSLESGSGAMSDHNLNVKQQKFSLRNGFDDRRLKLLCRTISNVSSNGDVLVTKTFCSVEEASKEIWDLRPITSCSHESISLISGRNEMEDALSMKLDFLRNYDFFGVYDGHGGSSVALSYRDLLHCLLQMEVIIEKHGKLEEINWGKVMRTSFCKMDEEVNKNFRAEVATIGSTAVVAMVGEEEV</sequence>
<dbReference type="Gene3D" id="3.60.40.10">
    <property type="entry name" value="PPM-type phosphatase domain"/>
    <property type="match status" value="1"/>
</dbReference>
<keyword evidence="12" id="KW-1185">Reference proteome</keyword>
<keyword evidence="5" id="KW-0378">Hydrolase</keyword>
<evidence type="ECO:0000256" key="8">
    <source>
        <dbReference type="ARBA" id="ARBA00023211"/>
    </source>
</evidence>
<keyword evidence="8" id="KW-0464">Manganese</keyword>
<evidence type="ECO:0000256" key="1">
    <source>
        <dbReference type="ARBA" id="ARBA00001936"/>
    </source>
</evidence>
<organism evidence="11 12">
    <name type="scientific">Datura stramonium</name>
    <name type="common">Jimsonweed</name>
    <name type="synonym">Common thornapple</name>
    <dbReference type="NCBI Taxonomy" id="4076"/>
    <lineage>
        <taxon>Eukaryota</taxon>
        <taxon>Viridiplantae</taxon>
        <taxon>Streptophyta</taxon>
        <taxon>Embryophyta</taxon>
        <taxon>Tracheophyta</taxon>
        <taxon>Spermatophyta</taxon>
        <taxon>Magnoliopsida</taxon>
        <taxon>eudicotyledons</taxon>
        <taxon>Gunneridae</taxon>
        <taxon>Pentapetalae</taxon>
        <taxon>asterids</taxon>
        <taxon>lamiids</taxon>
        <taxon>Solanales</taxon>
        <taxon>Solanaceae</taxon>
        <taxon>Solanoideae</taxon>
        <taxon>Datureae</taxon>
        <taxon>Datura</taxon>
    </lineage>
</organism>
<dbReference type="Pfam" id="PF00481">
    <property type="entry name" value="PP2C"/>
    <property type="match status" value="1"/>
</dbReference>
<dbReference type="SUPFAM" id="SSF81606">
    <property type="entry name" value="PP2C-like"/>
    <property type="match status" value="1"/>
</dbReference>
<feature type="compositionally biased region" description="Polar residues" evidence="9">
    <location>
        <begin position="1"/>
        <end position="14"/>
    </location>
</feature>
<protein>
    <recommendedName>
        <fullName evidence="3">protein-serine/threonine phosphatase</fullName>
        <ecNumber evidence="3">3.1.3.16</ecNumber>
    </recommendedName>
</protein>
<evidence type="ECO:0000313" key="12">
    <source>
        <dbReference type="Proteomes" id="UP000823775"/>
    </source>
</evidence>
<accession>A0ABS8SV11</accession>
<keyword evidence="7" id="KW-0904">Protein phosphatase</keyword>
<dbReference type="PROSITE" id="PS01032">
    <property type="entry name" value="PPM_1"/>
    <property type="match status" value="1"/>
</dbReference>
<evidence type="ECO:0000256" key="9">
    <source>
        <dbReference type="SAM" id="MobiDB-lite"/>
    </source>
</evidence>
<comment type="cofactor">
    <cofactor evidence="1">
        <name>Mn(2+)</name>
        <dbReference type="ChEBI" id="CHEBI:29035"/>
    </cofactor>
</comment>
<evidence type="ECO:0000256" key="6">
    <source>
        <dbReference type="ARBA" id="ARBA00022842"/>
    </source>
</evidence>
<dbReference type="InterPro" id="IPR001932">
    <property type="entry name" value="PPM-type_phosphatase-like_dom"/>
</dbReference>
<gene>
    <name evidence="11" type="ORF">HAX54_049003</name>
</gene>
<evidence type="ECO:0000256" key="2">
    <source>
        <dbReference type="ARBA" id="ARBA00001946"/>
    </source>
</evidence>
<dbReference type="PANTHER" id="PTHR47992">
    <property type="entry name" value="PROTEIN PHOSPHATASE"/>
    <property type="match status" value="1"/>
</dbReference>
<name>A0ABS8SV11_DATST</name>
<dbReference type="EC" id="3.1.3.16" evidence="3"/>
<comment type="cofactor">
    <cofactor evidence="2">
        <name>Mg(2+)</name>
        <dbReference type="ChEBI" id="CHEBI:18420"/>
    </cofactor>
</comment>
<comment type="caution">
    <text evidence="11">The sequence shown here is derived from an EMBL/GenBank/DDBJ whole genome shotgun (WGS) entry which is preliminary data.</text>
</comment>
<dbReference type="PROSITE" id="PS51746">
    <property type="entry name" value="PPM_2"/>
    <property type="match status" value="1"/>
</dbReference>
<feature type="region of interest" description="Disordered" evidence="9">
    <location>
        <begin position="1"/>
        <end position="21"/>
    </location>
</feature>
<keyword evidence="4" id="KW-0479">Metal-binding</keyword>
<evidence type="ECO:0000313" key="11">
    <source>
        <dbReference type="EMBL" id="MCD7462631.1"/>
    </source>
</evidence>
<dbReference type="Proteomes" id="UP000823775">
    <property type="component" value="Unassembled WGS sequence"/>
</dbReference>
<evidence type="ECO:0000256" key="7">
    <source>
        <dbReference type="ARBA" id="ARBA00022912"/>
    </source>
</evidence>